<evidence type="ECO:0000256" key="14">
    <source>
        <dbReference type="PIRSR" id="PIRSR004930-1"/>
    </source>
</evidence>
<dbReference type="InterPro" id="IPR010923">
    <property type="entry name" value="T(6)A37_SUA5"/>
</dbReference>
<keyword evidence="7 13" id="KW-0819">tRNA processing</keyword>
<gene>
    <name evidence="16" type="ORF">F6X38_08855</name>
</gene>
<evidence type="ECO:0000256" key="10">
    <source>
        <dbReference type="ARBA" id="ARBA00022840"/>
    </source>
</evidence>
<dbReference type="InterPro" id="IPR038385">
    <property type="entry name" value="Sua5/YwlC_C"/>
</dbReference>
<dbReference type="Gene3D" id="3.40.50.11030">
    <property type="entry name" value="Threonylcarbamoyl-AMP synthase, C-terminal domain"/>
    <property type="match status" value="1"/>
</dbReference>
<dbReference type="RefSeq" id="WP_150969350.1">
    <property type="nucleotide sequence ID" value="NZ_VZDO01000005.1"/>
</dbReference>
<accession>A0A7V7PQE4</accession>
<evidence type="ECO:0000256" key="5">
    <source>
        <dbReference type="ARBA" id="ARBA00022490"/>
    </source>
</evidence>
<keyword evidence="17" id="KW-1185">Reference proteome</keyword>
<evidence type="ECO:0000256" key="6">
    <source>
        <dbReference type="ARBA" id="ARBA00022679"/>
    </source>
</evidence>
<feature type="binding site" evidence="14">
    <location>
        <position position="119"/>
    </location>
    <ligand>
        <name>L-threonine</name>
        <dbReference type="ChEBI" id="CHEBI:57926"/>
    </ligand>
</feature>
<dbReference type="GO" id="GO:0005737">
    <property type="term" value="C:cytoplasm"/>
    <property type="evidence" value="ECO:0007669"/>
    <property type="project" value="UniProtKB-SubCell"/>
</dbReference>
<dbReference type="PROSITE" id="PS51163">
    <property type="entry name" value="YRDC"/>
    <property type="match status" value="1"/>
</dbReference>
<comment type="catalytic activity">
    <reaction evidence="12 13">
        <text>L-threonine + hydrogencarbonate + ATP = L-threonylcarbamoyladenylate + diphosphate + H2O</text>
        <dbReference type="Rhea" id="RHEA:36407"/>
        <dbReference type="ChEBI" id="CHEBI:15377"/>
        <dbReference type="ChEBI" id="CHEBI:17544"/>
        <dbReference type="ChEBI" id="CHEBI:30616"/>
        <dbReference type="ChEBI" id="CHEBI:33019"/>
        <dbReference type="ChEBI" id="CHEBI:57926"/>
        <dbReference type="ChEBI" id="CHEBI:73682"/>
        <dbReference type="EC" id="2.7.7.87"/>
    </reaction>
</comment>
<protein>
    <recommendedName>
        <fullName evidence="4 13">Threonylcarbamoyl-AMP synthase</fullName>
        <shortName evidence="13">TC-AMP synthase</shortName>
        <ecNumber evidence="3 13">2.7.7.87</ecNumber>
    </recommendedName>
    <alternativeName>
        <fullName evidence="11 13">L-threonylcarbamoyladenylate synthase</fullName>
    </alternativeName>
</protein>
<feature type="binding site" evidence="14">
    <location>
        <position position="178"/>
    </location>
    <ligand>
        <name>L-threonine</name>
        <dbReference type="ChEBI" id="CHEBI:57926"/>
    </ligand>
</feature>
<dbReference type="Proteomes" id="UP000432089">
    <property type="component" value="Unassembled WGS sequence"/>
</dbReference>
<dbReference type="PANTHER" id="PTHR17490:SF16">
    <property type="entry name" value="THREONYLCARBAMOYL-AMP SYNTHASE"/>
    <property type="match status" value="1"/>
</dbReference>
<keyword evidence="10 13" id="KW-0067">ATP-binding</keyword>
<evidence type="ECO:0000259" key="15">
    <source>
        <dbReference type="PROSITE" id="PS51163"/>
    </source>
</evidence>
<keyword evidence="6 13" id="KW-0808">Transferase</keyword>
<evidence type="ECO:0000256" key="11">
    <source>
        <dbReference type="ARBA" id="ARBA00029774"/>
    </source>
</evidence>
<dbReference type="NCBIfam" id="TIGR00057">
    <property type="entry name" value="L-threonylcarbamoyladenylate synthase"/>
    <property type="match status" value="1"/>
</dbReference>
<keyword evidence="5 13" id="KW-0963">Cytoplasm</keyword>
<dbReference type="Pfam" id="PF01300">
    <property type="entry name" value="Sua5_yciO_yrdC"/>
    <property type="match status" value="1"/>
</dbReference>
<evidence type="ECO:0000256" key="2">
    <source>
        <dbReference type="ARBA" id="ARBA00007663"/>
    </source>
</evidence>
<feature type="binding site" evidence="14">
    <location>
        <position position="148"/>
    </location>
    <ligand>
        <name>ATP</name>
        <dbReference type="ChEBI" id="CHEBI:30616"/>
    </ligand>
</feature>
<dbReference type="GO" id="GO:0008033">
    <property type="term" value="P:tRNA processing"/>
    <property type="evidence" value="ECO:0007669"/>
    <property type="project" value="UniProtKB-KW"/>
</dbReference>
<dbReference type="AlphaFoldDB" id="A0A7V7PQE4"/>
<evidence type="ECO:0000256" key="12">
    <source>
        <dbReference type="ARBA" id="ARBA00048366"/>
    </source>
</evidence>
<feature type="binding site" evidence="14">
    <location>
        <position position="115"/>
    </location>
    <ligand>
        <name>ATP</name>
        <dbReference type="ChEBI" id="CHEBI:30616"/>
    </ligand>
</feature>
<reference evidence="16 17" key="1">
    <citation type="submission" date="2019-09" db="EMBL/GenBank/DDBJ databases">
        <title>YIM 132180 draft genome.</title>
        <authorList>
            <person name="Zhang K."/>
        </authorList>
    </citation>
    <scope>NUCLEOTIDE SEQUENCE [LARGE SCALE GENOMIC DNA]</scope>
    <source>
        <strain evidence="16 17">YIM 132180</strain>
    </source>
</reference>
<feature type="binding site" evidence="14">
    <location>
        <position position="138"/>
    </location>
    <ligand>
        <name>L-threonine</name>
        <dbReference type="ChEBI" id="CHEBI:57926"/>
    </ligand>
</feature>
<sequence length="325" mass="33304">MVRILSADEPGAAEAAAARLARGELVALPTETVYGLAADAADGRAVAAIYAAKARPRFNPLIAHVASIEMATQHVVFDAAVRNLAEHFWPGPLTMVLPASSASDIHVLARAGLPTIAVRMPRGIARDVIEGLGRPVVAPSANPSGKVSPTSAAHVARMLGGRVDLVLDGGPSSVGVESTIVRLEADRIVLLRPGGLSREAIEAASGLPVISAAADAPIEAPGQMLSHYAPHGLVRLDATDVRPSEWLVRFGGGPVAGEGEAAGVSQLSLAGDIAEAAANLFAVLAELDAARVERIAVMPIPREGIGEAVNDRLARAAAPRDIVEG</sequence>
<comment type="function">
    <text evidence="13">Required for the formation of a threonylcarbamoyl group on adenosine at position 37 (t(6)A37) in tRNAs that read codons beginning with adenine.</text>
</comment>
<dbReference type="GO" id="GO:0003725">
    <property type="term" value="F:double-stranded RNA binding"/>
    <property type="evidence" value="ECO:0007669"/>
    <property type="project" value="UniProtKB-UniRule"/>
</dbReference>
<comment type="caution">
    <text evidence="16">The sequence shown here is derived from an EMBL/GenBank/DDBJ whole genome shotgun (WGS) entry which is preliminary data.</text>
</comment>
<feature type="domain" description="YrdC-like" evidence="15">
    <location>
        <begin position="10"/>
        <end position="196"/>
    </location>
</feature>
<feature type="binding site" evidence="14">
    <location>
        <position position="228"/>
    </location>
    <ligand>
        <name>ATP</name>
        <dbReference type="ChEBI" id="CHEBI:30616"/>
    </ligand>
</feature>
<dbReference type="Pfam" id="PF03481">
    <property type="entry name" value="Sua5_C"/>
    <property type="match status" value="1"/>
</dbReference>
<feature type="binding site" evidence="14">
    <location>
        <position position="59"/>
    </location>
    <ligand>
        <name>ATP</name>
        <dbReference type="ChEBI" id="CHEBI:30616"/>
    </ligand>
</feature>
<dbReference type="GO" id="GO:0061710">
    <property type="term" value="F:L-threonylcarbamoyladenylate synthase"/>
    <property type="evidence" value="ECO:0007669"/>
    <property type="project" value="UniProtKB-EC"/>
</dbReference>
<dbReference type="InterPro" id="IPR006070">
    <property type="entry name" value="Sua5-like_dom"/>
</dbReference>
<evidence type="ECO:0000256" key="3">
    <source>
        <dbReference type="ARBA" id="ARBA00012584"/>
    </source>
</evidence>
<dbReference type="Gene3D" id="3.90.870.10">
    <property type="entry name" value="DHBP synthase"/>
    <property type="match status" value="1"/>
</dbReference>
<feature type="binding site" evidence="14">
    <location>
        <position position="32"/>
    </location>
    <ligand>
        <name>L-threonine</name>
        <dbReference type="ChEBI" id="CHEBI:57926"/>
    </ligand>
</feature>
<feature type="binding site" evidence="14">
    <location>
        <position position="64"/>
    </location>
    <ligand>
        <name>L-threonine</name>
        <dbReference type="ChEBI" id="CHEBI:57926"/>
    </ligand>
</feature>
<dbReference type="GO" id="GO:0006450">
    <property type="term" value="P:regulation of translational fidelity"/>
    <property type="evidence" value="ECO:0007669"/>
    <property type="project" value="TreeGrafter"/>
</dbReference>
<proteinExistence type="inferred from homology"/>
<evidence type="ECO:0000256" key="9">
    <source>
        <dbReference type="ARBA" id="ARBA00022741"/>
    </source>
</evidence>
<dbReference type="EC" id="2.7.7.87" evidence="3 13"/>
<comment type="subcellular location">
    <subcellularLocation>
        <location evidence="1 13">Cytoplasm</location>
    </subcellularLocation>
</comment>
<dbReference type="InterPro" id="IPR050156">
    <property type="entry name" value="TC-AMP_synthase_SUA5"/>
</dbReference>
<dbReference type="PIRSF" id="PIRSF004930">
    <property type="entry name" value="Tln_factor_SUA5"/>
    <property type="match status" value="1"/>
</dbReference>
<comment type="similarity">
    <text evidence="2 13">Belongs to the SUA5 family.</text>
</comment>
<organism evidence="16 17">
    <name type="scientific">Plantimonas leprariae</name>
    <dbReference type="NCBI Taxonomy" id="2615207"/>
    <lineage>
        <taxon>Bacteria</taxon>
        <taxon>Pseudomonadati</taxon>
        <taxon>Pseudomonadota</taxon>
        <taxon>Alphaproteobacteria</taxon>
        <taxon>Hyphomicrobiales</taxon>
        <taxon>Aurantimonadaceae</taxon>
        <taxon>Plantimonas</taxon>
    </lineage>
</organism>
<keyword evidence="9 13" id="KW-0547">Nucleotide-binding</keyword>
<feature type="binding site" evidence="14">
    <location>
        <position position="192"/>
    </location>
    <ligand>
        <name>ATP</name>
        <dbReference type="ChEBI" id="CHEBI:30616"/>
    </ligand>
</feature>
<dbReference type="InterPro" id="IPR017945">
    <property type="entry name" value="DHBP_synth_RibB-like_a/b_dom"/>
</dbReference>
<keyword evidence="8 13" id="KW-0548">Nucleotidyltransferase</keyword>
<evidence type="ECO:0000313" key="17">
    <source>
        <dbReference type="Proteomes" id="UP000432089"/>
    </source>
</evidence>
<feature type="binding site" evidence="14">
    <location>
        <position position="140"/>
    </location>
    <ligand>
        <name>ATP</name>
        <dbReference type="ChEBI" id="CHEBI:30616"/>
    </ligand>
</feature>
<dbReference type="SUPFAM" id="SSF55821">
    <property type="entry name" value="YrdC/RibB"/>
    <property type="match status" value="1"/>
</dbReference>
<feature type="binding site" evidence="14">
    <location>
        <position position="55"/>
    </location>
    <ligand>
        <name>ATP</name>
        <dbReference type="ChEBI" id="CHEBI:30616"/>
    </ligand>
</feature>
<dbReference type="GO" id="GO:0005524">
    <property type="term" value="F:ATP binding"/>
    <property type="evidence" value="ECO:0007669"/>
    <property type="project" value="UniProtKB-UniRule"/>
</dbReference>
<evidence type="ECO:0000256" key="4">
    <source>
        <dbReference type="ARBA" id="ARBA00015492"/>
    </source>
</evidence>
<evidence type="ECO:0000256" key="1">
    <source>
        <dbReference type="ARBA" id="ARBA00004496"/>
    </source>
</evidence>
<dbReference type="GO" id="GO:0000049">
    <property type="term" value="F:tRNA binding"/>
    <property type="evidence" value="ECO:0007669"/>
    <property type="project" value="TreeGrafter"/>
</dbReference>
<dbReference type="InterPro" id="IPR005145">
    <property type="entry name" value="Sua5_C"/>
</dbReference>
<dbReference type="PANTHER" id="PTHR17490">
    <property type="entry name" value="SUA5"/>
    <property type="match status" value="1"/>
</dbReference>
<evidence type="ECO:0000256" key="13">
    <source>
        <dbReference type="PIRNR" id="PIRNR004930"/>
    </source>
</evidence>
<evidence type="ECO:0000256" key="8">
    <source>
        <dbReference type="ARBA" id="ARBA00022695"/>
    </source>
</evidence>
<evidence type="ECO:0000313" key="16">
    <source>
        <dbReference type="EMBL" id="KAB0680277.1"/>
    </source>
</evidence>
<dbReference type="EMBL" id="VZDO01000005">
    <property type="protein sequence ID" value="KAB0680277.1"/>
    <property type="molecule type" value="Genomic_DNA"/>
</dbReference>
<name>A0A7V7PQE4_9HYPH</name>
<evidence type="ECO:0000256" key="7">
    <source>
        <dbReference type="ARBA" id="ARBA00022694"/>
    </source>
</evidence>